<evidence type="ECO:0000313" key="1">
    <source>
        <dbReference type="EMBL" id="QHU10768.1"/>
    </source>
</evidence>
<protein>
    <submittedName>
        <fullName evidence="1">Uncharacterized protein</fullName>
    </submittedName>
</protein>
<accession>A0A6C0K3H6</accession>
<sequence length="163" mass="18810">MSRNYDYKYQMSNDADDDNISVNSRSNRQKVNKVLSETVEDRLCFKTKRFDHSSYKMKPVIMFGSGDTGSTIRNAVTGEKYYGHRVGSRHEDLYFKARICTGEFSEPATLFYESVEQYERHQQCVADNACRARFAVKQRAATIALDAERDVDQSHRRVAVVIN</sequence>
<reference evidence="1" key="1">
    <citation type="journal article" date="2020" name="Nature">
        <title>Giant virus diversity and host interactions through global metagenomics.</title>
        <authorList>
            <person name="Schulz F."/>
            <person name="Roux S."/>
            <person name="Paez-Espino D."/>
            <person name="Jungbluth S."/>
            <person name="Walsh D.A."/>
            <person name="Denef V.J."/>
            <person name="McMahon K.D."/>
            <person name="Konstantinidis K.T."/>
            <person name="Eloe-Fadrosh E.A."/>
            <person name="Kyrpides N.C."/>
            <person name="Woyke T."/>
        </authorList>
    </citation>
    <scope>NUCLEOTIDE SEQUENCE</scope>
    <source>
        <strain evidence="1">GVMAG-S-1101165-83</strain>
    </source>
</reference>
<dbReference type="EMBL" id="MN740771">
    <property type="protein sequence ID" value="QHU10768.1"/>
    <property type="molecule type" value="Genomic_DNA"/>
</dbReference>
<dbReference type="AlphaFoldDB" id="A0A6C0K3H6"/>
<organism evidence="1">
    <name type="scientific">viral metagenome</name>
    <dbReference type="NCBI Taxonomy" id="1070528"/>
    <lineage>
        <taxon>unclassified sequences</taxon>
        <taxon>metagenomes</taxon>
        <taxon>organismal metagenomes</taxon>
    </lineage>
</organism>
<name>A0A6C0K3H6_9ZZZZ</name>
<proteinExistence type="predicted"/>